<evidence type="ECO:0000259" key="10">
    <source>
        <dbReference type="SMART" id="SM00892"/>
    </source>
</evidence>
<evidence type="ECO:0000313" key="12">
    <source>
        <dbReference type="Proteomes" id="UP001163336"/>
    </source>
</evidence>
<comment type="cofactor">
    <cofactor evidence="1 8">
        <name>Mg(2+)</name>
        <dbReference type="ChEBI" id="CHEBI:18420"/>
    </cofactor>
</comment>
<dbReference type="EMBL" id="AP026966">
    <property type="protein sequence ID" value="BDT59279.1"/>
    <property type="molecule type" value="Genomic_DNA"/>
</dbReference>
<dbReference type="PANTHER" id="PTHR13966">
    <property type="entry name" value="ENDONUCLEASE RELATED"/>
    <property type="match status" value="1"/>
</dbReference>
<keyword evidence="3 8" id="KW-0540">Nuclease</keyword>
<dbReference type="InterPro" id="IPR040255">
    <property type="entry name" value="Non-specific_endonuclease"/>
</dbReference>
<feature type="domain" description="ENPP1-3/EXOG-like endonuclease/phosphodiesterase" evidence="9">
    <location>
        <begin position="87"/>
        <end position="275"/>
    </location>
</feature>
<dbReference type="Pfam" id="PF01223">
    <property type="entry name" value="Endonuclease_NS"/>
    <property type="match status" value="1"/>
</dbReference>
<evidence type="ECO:0000256" key="7">
    <source>
        <dbReference type="ARBA" id="ARBA00022842"/>
    </source>
</evidence>
<dbReference type="Gene3D" id="3.40.570.10">
    <property type="entry name" value="Extracellular Endonuclease, subunit A"/>
    <property type="match status" value="1"/>
</dbReference>
<evidence type="ECO:0000256" key="5">
    <source>
        <dbReference type="ARBA" id="ARBA00022759"/>
    </source>
</evidence>
<evidence type="ECO:0000256" key="6">
    <source>
        <dbReference type="ARBA" id="ARBA00022801"/>
    </source>
</evidence>
<dbReference type="SMART" id="SM00477">
    <property type="entry name" value="NUC"/>
    <property type="match status" value="1"/>
</dbReference>
<evidence type="ECO:0000256" key="1">
    <source>
        <dbReference type="ARBA" id="ARBA00001946"/>
    </source>
</evidence>
<dbReference type="PANTHER" id="PTHR13966:SF5">
    <property type="entry name" value="ENDONUCLEASE G, MITOCHONDRIAL"/>
    <property type="match status" value="1"/>
</dbReference>
<dbReference type="InterPro" id="IPR044929">
    <property type="entry name" value="DNA/RNA_non-sp_Endonuclease_sf"/>
</dbReference>
<reference evidence="11" key="1">
    <citation type="submission" date="2022-11" db="EMBL/GenBank/DDBJ databases">
        <title>Isolation and characterization of PLA-degrading bacterium Massilia sp. from Antarctic soil.</title>
        <authorList>
            <person name="Sato K."/>
            <person name="Gomez-Fuentes C."/>
            <person name="Ahmad S.A."/>
            <person name="Zulkharnain A."/>
        </authorList>
    </citation>
    <scope>NUCLEOTIDE SEQUENCE</scope>
    <source>
        <strain evidence="11">N-3</strain>
    </source>
</reference>
<organism evidence="11 12">
    <name type="scientific">Massilia varians</name>
    <dbReference type="NCBI Taxonomy" id="457921"/>
    <lineage>
        <taxon>Bacteria</taxon>
        <taxon>Pseudomonadati</taxon>
        <taxon>Pseudomonadota</taxon>
        <taxon>Betaproteobacteria</taxon>
        <taxon>Burkholderiales</taxon>
        <taxon>Oxalobacteraceae</taxon>
        <taxon>Telluria group</taxon>
        <taxon>Massilia</taxon>
    </lineage>
</organism>
<dbReference type="InterPro" id="IPR020821">
    <property type="entry name" value="ENPP1-3/EXOG-like_nuc-like"/>
</dbReference>
<keyword evidence="12" id="KW-1185">Reference proteome</keyword>
<accession>A0ABM8C7R8</accession>
<dbReference type="SMART" id="SM00892">
    <property type="entry name" value="Endonuclease_NS"/>
    <property type="match status" value="1"/>
</dbReference>
<keyword evidence="6 8" id="KW-0378">Hydrolase</keyword>
<dbReference type="SUPFAM" id="SSF54060">
    <property type="entry name" value="His-Me finger endonucleases"/>
    <property type="match status" value="1"/>
</dbReference>
<dbReference type="PROSITE" id="PS01070">
    <property type="entry name" value="NUCLEASE_NON_SPEC"/>
    <property type="match status" value="1"/>
</dbReference>
<protein>
    <recommendedName>
        <fullName evidence="8">Endonuclease</fullName>
        <ecNumber evidence="8">3.1.30.-</ecNumber>
    </recommendedName>
</protein>
<dbReference type="InterPro" id="IPR044925">
    <property type="entry name" value="His-Me_finger_sf"/>
</dbReference>
<dbReference type="InterPro" id="IPR001604">
    <property type="entry name" value="Endo_G_ENPP1-like_dom"/>
</dbReference>
<keyword evidence="5 8" id="KW-0255">Endonuclease</keyword>
<feature type="domain" description="DNA/RNA non-specific endonuclease/pyrophosphatase/phosphodiesterase" evidence="10">
    <location>
        <begin position="86"/>
        <end position="275"/>
    </location>
</feature>
<proteinExistence type="inferred from homology"/>
<gene>
    <name evidence="11" type="ORF">MasN3_27730</name>
</gene>
<evidence type="ECO:0000256" key="3">
    <source>
        <dbReference type="ARBA" id="ARBA00022722"/>
    </source>
</evidence>
<dbReference type="InterPro" id="IPR018524">
    <property type="entry name" value="DNA/RNA_endonuclease_AS"/>
</dbReference>
<keyword evidence="4 8" id="KW-0479">Metal-binding</keyword>
<name>A0ABM8C7R8_9BURK</name>
<dbReference type="EC" id="3.1.30.-" evidence="8"/>
<evidence type="ECO:0000313" key="11">
    <source>
        <dbReference type="EMBL" id="BDT59279.1"/>
    </source>
</evidence>
<evidence type="ECO:0000256" key="2">
    <source>
        <dbReference type="ARBA" id="ARBA00010052"/>
    </source>
</evidence>
<keyword evidence="7" id="KW-0460">Magnesium</keyword>
<evidence type="ECO:0000259" key="9">
    <source>
        <dbReference type="SMART" id="SM00477"/>
    </source>
</evidence>
<comment type="similarity">
    <text evidence="2 8">Belongs to the DNA/RNA non-specific endonuclease family.</text>
</comment>
<dbReference type="Proteomes" id="UP001163336">
    <property type="component" value="Chromosome"/>
</dbReference>
<evidence type="ECO:0000256" key="8">
    <source>
        <dbReference type="RuleBase" id="RU366055"/>
    </source>
</evidence>
<sequence>MRAIGLAIGLTSIKAARLQYGLTIFQLSQHLTMFRTLLARLGRAALLGVLLASGSAQAASCADHYLDGRAPEIRNPKLATATRELCYSEFSIMHSGVTRTPLWSAEHLSSSQLAAAKGRERENAFHAEQQLPRGQRAELSDYARSGFDRGHMAPNGNMPDRRAQLESFSLANMVPQNRDQHRGIWTPIENEVRDMVRKEGELYVVSGPAFLGSSLQKVGNVIVPSHLYKVVYSPRQKAAAAWFIENRSGATIHEVPVAELERIIGIELLPALTRQQKKRMLALPKIRQRKNRN</sequence>
<evidence type="ECO:0000256" key="4">
    <source>
        <dbReference type="ARBA" id="ARBA00022723"/>
    </source>
</evidence>